<evidence type="ECO:0000256" key="1">
    <source>
        <dbReference type="SAM" id="MobiDB-lite"/>
    </source>
</evidence>
<feature type="region of interest" description="Disordered" evidence="1">
    <location>
        <begin position="1"/>
        <end position="27"/>
    </location>
</feature>
<sequence length="381" mass="42379">MSSTPPPPPPPAHSAAATPDTPEESHRFPCDQCGSDYRYDPGNRTLTCDHCGNTEQVGTGPWQAAGLRELDFDTAVAQHLPEAEIEVTRVSACPNCAAQVEFDPTTHAKECPFCATPVVVDTGENRHIKPKGVLPFGVDERSAHAEMSAWLGKLWFAPNGLNEYARKGRKMQGIYVPYWTFDADTKSSYSGQRGTVYYVTETSMVDGKSQSRQVAKVRWRPASGRVQRWFDDVLVLASTSLPKSYTEALEPWDLSAMERYQPQYLAGFRAEVYAVELQDGYAQARAKMDRVIERDVRFDIGGDRQRIHDINTMVSDVTFKHVLLPVWLAAYKYRGKTYRFVVNGQSGRVQGERPYSAWKIAAAVALGLVVAAGVGYLMAQQ</sequence>
<dbReference type="RefSeq" id="WP_127749448.1">
    <property type="nucleotide sequence ID" value="NZ_CP033219.1"/>
</dbReference>
<keyword evidence="4" id="KW-1185">Reference proteome</keyword>
<keyword evidence="3" id="KW-0347">Helicase</keyword>
<protein>
    <submittedName>
        <fullName evidence="3">Primosomal protein N' (Replication factor Y)-superfamily II helicase</fullName>
    </submittedName>
</protein>
<dbReference type="Gene3D" id="2.20.28.30">
    <property type="entry name" value="RNA polymerase ii, chain L"/>
    <property type="match status" value="1"/>
</dbReference>
<proteinExistence type="predicted"/>
<name>A0A3T0N8X6_9RHOB</name>
<keyword evidence="3" id="KW-0067">ATP-binding</keyword>
<keyword evidence="2" id="KW-0812">Transmembrane</keyword>
<evidence type="ECO:0000256" key="2">
    <source>
        <dbReference type="SAM" id="Phobius"/>
    </source>
</evidence>
<feature type="compositionally biased region" description="Pro residues" evidence="1">
    <location>
        <begin position="1"/>
        <end position="12"/>
    </location>
</feature>
<dbReference type="OrthoDB" id="3182597at2"/>
<organism evidence="3 4">
    <name type="scientific">Parasedimentitalea marina</name>
    <dbReference type="NCBI Taxonomy" id="2483033"/>
    <lineage>
        <taxon>Bacteria</taxon>
        <taxon>Pseudomonadati</taxon>
        <taxon>Pseudomonadota</taxon>
        <taxon>Alphaproteobacteria</taxon>
        <taxon>Rhodobacterales</taxon>
        <taxon>Paracoccaceae</taxon>
        <taxon>Parasedimentitalea</taxon>
    </lineage>
</organism>
<dbReference type="EMBL" id="CP033219">
    <property type="protein sequence ID" value="AZV80477.1"/>
    <property type="molecule type" value="Genomic_DNA"/>
</dbReference>
<dbReference type="PANTHER" id="PTHR37826">
    <property type="entry name" value="FLOTILLIN BAND_7_5 DOMAIN PROTEIN"/>
    <property type="match status" value="1"/>
</dbReference>
<dbReference type="KEGG" id="sedi:EBB79_14140"/>
<feature type="transmembrane region" description="Helical" evidence="2">
    <location>
        <begin position="357"/>
        <end position="379"/>
    </location>
</feature>
<gene>
    <name evidence="3" type="ORF">EBB79_14140</name>
</gene>
<accession>A0A3T0N8X6</accession>
<dbReference type="Proteomes" id="UP000283063">
    <property type="component" value="Chromosome"/>
</dbReference>
<evidence type="ECO:0000313" key="3">
    <source>
        <dbReference type="EMBL" id="AZV80477.1"/>
    </source>
</evidence>
<dbReference type="GO" id="GO:0004386">
    <property type="term" value="F:helicase activity"/>
    <property type="evidence" value="ECO:0007669"/>
    <property type="project" value="UniProtKB-KW"/>
</dbReference>
<keyword evidence="2" id="KW-0472">Membrane</keyword>
<dbReference type="AlphaFoldDB" id="A0A3T0N8X6"/>
<keyword evidence="2" id="KW-1133">Transmembrane helix</keyword>
<evidence type="ECO:0000313" key="4">
    <source>
        <dbReference type="Proteomes" id="UP000283063"/>
    </source>
</evidence>
<keyword evidence="3" id="KW-0378">Hydrolase</keyword>
<dbReference type="PANTHER" id="PTHR37826:SF3">
    <property type="entry name" value="J DOMAIN-CONTAINING PROTEIN"/>
    <property type="match status" value="1"/>
</dbReference>
<reference evidence="3 4" key="1">
    <citation type="submission" date="2018-10" db="EMBL/GenBank/DDBJ databases">
        <title>Parasedimentitalea marina sp. nov., a psychrophilic bacterium isolated from deep seawater of the New Britain Trench.</title>
        <authorList>
            <person name="Cao J."/>
        </authorList>
    </citation>
    <scope>NUCLEOTIDE SEQUENCE [LARGE SCALE GENOMIC DNA]</scope>
    <source>
        <strain evidence="3 4">W43</strain>
    </source>
</reference>
<keyword evidence="3" id="KW-0547">Nucleotide-binding</keyword>